<evidence type="ECO:0000313" key="1">
    <source>
        <dbReference type="EMBL" id="KKN84386.1"/>
    </source>
</evidence>
<dbReference type="EMBL" id="LAZR01000171">
    <property type="protein sequence ID" value="KKN84386.1"/>
    <property type="molecule type" value="Genomic_DNA"/>
</dbReference>
<sequence length="80" mass="9135">MDYDALNKAYRKAKGALTRAQNSDDPRKVIAAVTAARAAFDRDGYPDLWPRWRIAVSDLEYHDNPEIRTAARLESDAWLN</sequence>
<accession>A0A0F9WEU2</accession>
<organism evidence="1">
    <name type="scientific">marine sediment metagenome</name>
    <dbReference type="NCBI Taxonomy" id="412755"/>
    <lineage>
        <taxon>unclassified sequences</taxon>
        <taxon>metagenomes</taxon>
        <taxon>ecological metagenomes</taxon>
    </lineage>
</organism>
<dbReference type="AlphaFoldDB" id="A0A0F9WEU2"/>
<reference evidence="1" key="1">
    <citation type="journal article" date="2015" name="Nature">
        <title>Complex archaea that bridge the gap between prokaryotes and eukaryotes.</title>
        <authorList>
            <person name="Spang A."/>
            <person name="Saw J.H."/>
            <person name="Jorgensen S.L."/>
            <person name="Zaremba-Niedzwiedzka K."/>
            <person name="Martijn J."/>
            <person name="Lind A.E."/>
            <person name="van Eijk R."/>
            <person name="Schleper C."/>
            <person name="Guy L."/>
            <person name="Ettema T.J."/>
        </authorList>
    </citation>
    <scope>NUCLEOTIDE SEQUENCE</scope>
</reference>
<name>A0A0F9WEU2_9ZZZZ</name>
<comment type="caution">
    <text evidence="1">The sequence shown here is derived from an EMBL/GenBank/DDBJ whole genome shotgun (WGS) entry which is preliminary data.</text>
</comment>
<gene>
    <name evidence="1" type="ORF">LCGC14_0288480</name>
</gene>
<proteinExistence type="predicted"/>
<protein>
    <submittedName>
        <fullName evidence="1">Uncharacterized protein</fullName>
    </submittedName>
</protein>